<evidence type="ECO:0000256" key="10">
    <source>
        <dbReference type="ARBA" id="ARBA00023316"/>
    </source>
</evidence>
<dbReference type="PANTHER" id="PTHR30417:SF4">
    <property type="entry name" value="1,6-ANHYDRO-N-ACETYLMURAMYL-L-ALANINE AMIDASE AMPD"/>
    <property type="match status" value="1"/>
</dbReference>
<protein>
    <recommendedName>
        <fullName evidence="11">1,6-anhydro-N-acetylmuramyl-L-alanine amidase AmpD</fullName>
        <ecNumber evidence="5">3.5.1.28</ecNumber>
    </recommendedName>
    <alternativeName>
        <fullName evidence="12">N-acetylmuramoyl-L-alanine amidase</fullName>
    </alternativeName>
</protein>
<evidence type="ECO:0000256" key="7">
    <source>
        <dbReference type="ARBA" id="ARBA00022723"/>
    </source>
</evidence>
<evidence type="ECO:0000256" key="6">
    <source>
        <dbReference type="ARBA" id="ARBA00022490"/>
    </source>
</evidence>
<evidence type="ECO:0000256" key="12">
    <source>
        <dbReference type="ARBA" id="ARBA00042615"/>
    </source>
</evidence>
<feature type="domain" description="N-acetylmuramoyl-L-alanine amidase" evidence="13">
    <location>
        <begin position="1"/>
        <end position="132"/>
    </location>
</feature>
<comment type="subcellular location">
    <subcellularLocation>
        <location evidence="3">Cytoplasm</location>
    </subcellularLocation>
</comment>
<evidence type="ECO:0000313" key="15">
    <source>
        <dbReference type="Proteomes" id="UP001501627"/>
    </source>
</evidence>
<comment type="similarity">
    <text evidence="4">Belongs to the N-acetylmuramoyl-L-alanine amidase 2 family.</text>
</comment>
<proteinExistence type="inferred from homology"/>
<dbReference type="Pfam" id="PF01510">
    <property type="entry name" value="Amidase_2"/>
    <property type="match status" value="1"/>
</dbReference>
<dbReference type="NCBIfam" id="NF008758">
    <property type="entry name" value="PRK11789.1"/>
    <property type="match status" value="1"/>
</dbReference>
<evidence type="ECO:0000256" key="4">
    <source>
        <dbReference type="ARBA" id="ARBA00007553"/>
    </source>
</evidence>
<gene>
    <name evidence="14" type="primary">ampD</name>
    <name evidence="14" type="ORF">GCM10022279_09220</name>
</gene>
<dbReference type="Gene3D" id="3.40.80.10">
    <property type="entry name" value="Peptidoglycan recognition protein-like"/>
    <property type="match status" value="1"/>
</dbReference>
<dbReference type="PANTHER" id="PTHR30417">
    <property type="entry name" value="N-ACETYLMURAMOYL-L-ALANINE AMIDASE AMID"/>
    <property type="match status" value="1"/>
</dbReference>
<keyword evidence="15" id="KW-1185">Reference proteome</keyword>
<reference evidence="15" key="1">
    <citation type="journal article" date="2019" name="Int. J. Syst. Evol. Microbiol.">
        <title>The Global Catalogue of Microorganisms (GCM) 10K type strain sequencing project: providing services to taxonomists for standard genome sequencing and annotation.</title>
        <authorList>
            <consortium name="The Broad Institute Genomics Platform"/>
            <consortium name="The Broad Institute Genome Sequencing Center for Infectious Disease"/>
            <person name="Wu L."/>
            <person name="Ma J."/>
        </authorList>
    </citation>
    <scope>NUCLEOTIDE SEQUENCE [LARGE SCALE GENOMIC DNA]</scope>
    <source>
        <strain evidence="15">JCM 17561</strain>
    </source>
</reference>
<dbReference type="Proteomes" id="UP001501627">
    <property type="component" value="Unassembled WGS sequence"/>
</dbReference>
<keyword evidence="9" id="KW-0862">Zinc</keyword>
<keyword evidence="6" id="KW-0963">Cytoplasm</keyword>
<sequence>MHSISLPPGSHDALAVDQLFCGTLDWDAHPYYQAMRGLQVSAHFFIERSGRLRQYVDCDRRAWHAGASHWRGRDGCNDDSIGVELHGLEGERFEDAQYRRLAWLVRALMQRYPLRFVAGHEHIAPGRKSDPGAGFDWQRLQGGFAGSGLYFPPHR</sequence>
<dbReference type="CDD" id="cd06583">
    <property type="entry name" value="PGRP"/>
    <property type="match status" value="1"/>
</dbReference>
<dbReference type="EMBL" id="BAABBP010000006">
    <property type="protein sequence ID" value="GAA3988320.1"/>
    <property type="molecule type" value="Genomic_DNA"/>
</dbReference>
<comment type="catalytic activity">
    <reaction evidence="1">
        <text>Hydrolyzes the link between N-acetylmuramoyl residues and L-amino acid residues in certain cell-wall glycopeptides.</text>
        <dbReference type="EC" id="3.5.1.28"/>
    </reaction>
</comment>
<keyword evidence="10" id="KW-0961">Cell wall biogenesis/degradation</keyword>
<keyword evidence="8" id="KW-0378">Hydrolase</keyword>
<evidence type="ECO:0000256" key="11">
    <source>
        <dbReference type="ARBA" id="ARBA00039257"/>
    </source>
</evidence>
<comment type="cofactor">
    <cofactor evidence="2">
        <name>Zn(2+)</name>
        <dbReference type="ChEBI" id="CHEBI:29105"/>
    </cofactor>
</comment>
<evidence type="ECO:0000313" key="14">
    <source>
        <dbReference type="EMBL" id="GAA3988320.1"/>
    </source>
</evidence>
<keyword evidence="7" id="KW-0479">Metal-binding</keyword>
<evidence type="ECO:0000256" key="3">
    <source>
        <dbReference type="ARBA" id="ARBA00004496"/>
    </source>
</evidence>
<dbReference type="InterPro" id="IPR051206">
    <property type="entry name" value="NAMLAA_amidase_2"/>
</dbReference>
<evidence type="ECO:0000256" key="8">
    <source>
        <dbReference type="ARBA" id="ARBA00022801"/>
    </source>
</evidence>
<dbReference type="EC" id="3.5.1.28" evidence="5"/>
<evidence type="ECO:0000256" key="1">
    <source>
        <dbReference type="ARBA" id="ARBA00001561"/>
    </source>
</evidence>
<name>A0ABP7QUI4_9BURK</name>
<organism evidence="14 15">
    <name type="scientific">Comamonas faecalis</name>
    <dbReference type="NCBI Taxonomy" id="1387849"/>
    <lineage>
        <taxon>Bacteria</taxon>
        <taxon>Pseudomonadati</taxon>
        <taxon>Pseudomonadota</taxon>
        <taxon>Betaproteobacteria</taxon>
        <taxon>Burkholderiales</taxon>
        <taxon>Comamonadaceae</taxon>
        <taxon>Comamonas</taxon>
    </lineage>
</organism>
<dbReference type="InterPro" id="IPR002502">
    <property type="entry name" value="Amidase_domain"/>
</dbReference>
<evidence type="ECO:0000256" key="2">
    <source>
        <dbReference type="ARBA" id="ARBA00001947"/>
    </source>
</evidence>
<evidence type="ECO:0000256" key="5">
    <source>
        <dbReference type="ARBA" id="ARBA00011901"/>
    </source>
</evidence>
<comment type="caution">
    <text evidence="14">The sequence shown here is derived from an EMBL/GenBank/DDBJ whole genome shotgun (WGS) entry which is preliminary data.</text>
</comment>
<evidence type="ECO:0000259" key="13">
    <source>
        <dbReference type="SMART" id="SM00644"/>
    </source>
</evidence>
<dbReference type="InterPro" id="IPR036505">
    <property type="entry name" value="Amidase/PGRP_sf"/>
</dbReference>
<dbReference type="SUPFAM" id="SSF55846">
    <property type="entry name" value="N-acetylmuramoyl-L-alanine amidase-like"/>
    <property type="match status" value="1"/>
</dbReference>
<evidence type="ECO:0000256" key="9">
    <source>
        <dbReference type="ARBA" id="ARBA00022833"/>
    </source>
</evidence>
<dbReference type="SMART" id="SM00644">
    <property type="entry name" value="Ami_2"/>
    <property type="match status" value="1"/>
</dbReference>
<accession>A0ABP7QUI4</accession>